<feature type="region of interest" description="Disordered" evidence="1">
    <location>
        <begin position="43"/>
        <end position="86"/>
    </location>
</feature>
<dbReference type="Proteomes" id="UP000008909">
    <property type="component" value="Unassembled WGS sequence"/>
</dbReference>
<feature type="compositionally biased region" description="Basic residues" evidence="1">
    <location>
        <begin position="76"/>
        <end position="86"/>
    </location>
</feature>
<feature type="compositionally biased region" description="Polar residues" evidence="1">
    <location>
        <begin position="7"/>
        <end position="17"/>
    </location>
</feature>
<gene>
    <name evidence="2" type="ORF">CLF_104662</name>
</gene>
<reference evidence="2" key="1">
    <citation type="journal article" date="2011" name="Genome Biol.">
        <title>The draft genome of the carcinogenic human liver fluke Clonorchis sinensis.</title>
        <authorList>
            <person name="Wang X."/>
            <person name="Chen W."/>
            <person name="Huang Y."/>
            <person name="Sun J."/>
            <person name="Men J."/>
            <person name="Liu H."/>
            <person name="Luo F."/>
            <person name="Guo L."/>
            <person name="Lv X."/>
            <person name="Deng C."/>
            <person name="Zhou C."/>
            <person name="Fan Y."/>
            <person name="Li X."/>
            <person name="Huang L."/>
            <person name="Hu Y."/>
            <person name="Liang C."/>
            <person name="Hu X."/>
            <person name="Xu J."/>
            <person name="Yu X."/>
        </authorList>
    </citation>
    <scope>NUCLEOTIDE SEQUENCE [LARGE SCALE GENOMIC DNA]</scope>
    <source>
        <strain evidence="2">Henan</strain>
    </source>
</reference>
<dbReference type="EMBL" id="DF143052">
    <property type="protein sequence ID" value="GAA50506.1"/>
    <property type="molecule type" value="Genomic_DNA"/>
</dbReference>
<dbReference type="AlphaFoldDB" id="G7YC22"/>
<evidence type="ECO:0000313" key="3">
    <source>
        <dbReference type="Proteomes" id="UP000008909"/>
    </source>
</evidence>
<evidence type="ECO:0000313" key="2">
    <source>
        <dbReference type="EMBL" id="GAA50506.1"/>
    </source>
</evidence>
<sequence>MARASRILSTPWPTFSASKPPRSGPREEAEYFITCTGVVNKECPAPRSRVNPRALPSHSKGNRKAHKECRRDNFRSLRKHQFDKRGHSKAVTTTFMVKSSIRRKLVNACINGRPEMNTENLMERISTRNGRSWTLKPFSWPSLKLESSFGSNKPSAKADTHVIKMHHKWPNDSGTKAFCSLPVNWRPRKRLRAGEEFSAIFRVCFSVEKRLGIKEHNSFIANIIIIIKDSNISVDTDASLPYNHETLTREIRVETENVSAVEIDKQPCLTPSSTMHGGSLLGHHPERHEKTTLFSVTMIRRVQIGQTTATFAMDGFPDLSPRYIRSVSNCLFANLPAPTYTNCGSEVTVVKDLKASQFQFHGWRSLMHKFPEIRGCVALPPCPSQINKGLGENQVLFTPGTGILRVGESEAITCVVQPSAEGTFKLQDTQSRTDLISINETERAIKPPEREVAYTKYGSTTVTCTWTAQSGGQSLKKTLTVRILPKDLAGTLDGKTTGDLTLMAGDKTALQCGFLPPDAAGMLNGLWNATADPPEAATIQIPEDHTKAEILPPTEQGFLEVPGEFSVRCVFYSPENTVIHEFTQKVIVTPKTETTNAVPKKRLTEGNTTALFRTSECESFPCFSIVFTQQQQQILAVISVLSCVIMPIKRVRDLKRL</sequence>
<evidence type="ECO:0000256" key="1">
    <source>
        <dbReference type="SAM" id="MobiDB-lite"/>
    </source>
</evidence>
<protein>
    <submittedName>
        <fullName evidence="2">Uncharacterized protein</fullName>
    </submittedName>
</protein>
<name>G7YC22_CLOSI</name>
<keyword evidence="3" id="KW-1185">Reference proteome</keyword>
<accession>G7YC22</accession>
<organism evidence="2 3">
    <name type="scientific">Clonorchis sinensis</name>
    <name type="common">Chinese liver fluke</name>
    <dbReference type="NCBI Taxonomy" id="79923"/>
    <lineage>
        <taxon>Eukaryota</taxon>
        <taxon>Metazoa</taxon>
        <taxon>Spiralia</taxon>
        <taxon>Lophotrochozoa</taxon>
        <taxon>Platyhelminthes</taxon>
        <taxon>Trematoda</taxon>
        <taxon>Digenea</taxon>
        <taxon>Opisthorchiida</taxon>
        <taxon>Opisthorchiata</taxon>
        <taxon>Opisthorchiidae</taxon>
        <taxon>Clonorchis</taxon>
    </lineage>
</organism>
<proteinExistence type="predicted"/>
<reference key="2">
    <citation type="submission" date="2011-10" db="EMBL/GenBank/DDBJ databases">
        <title>The genome and transcriptome sequence of Clonorchis sinensis provide insights into the carcinogenic liver fluke.</title>
        <authorList>
            <person name="Wang X."/>
            <person name="Huang Y."/>
            <person name="Chen W."/>
            <person name="Liu H."/>
            <person name="Guo L."/>
            <person name="Chen Y."/>
            <person name="Luo F."/>
            <person name="Zhou W."/>
            <person name="Sun J."/>
            <person name="Mao Q."/>
            <person name="Liang P."/>
            <person name="Zhou C."/>
            <person name="Tian Y."/>
            <person name="Men J."/>
            <person name="Lv X."/>
            <person name="Huang L."/>
            <person name="Zhou J."/>
            <person name="Hu Y."/>
            <person name="Li R."/>
            <person name="Zhang F."/>
            <person name="Lei H."/>
            <person name="Li X."/>
            <person name="Hu X."/>
            <person name="Liang C."/>
            <person name="Xu J."/>
            <person name="Wu Z."/>
            <person name="Yu X."/>
        </authorList>
    </citation>
    <scope>NUCLEOTIDE SEQUENCE</scope>
    <source>
        <strain>Henan</strain>
    </source>
</reference>
<feature type="region of interest" description="Disordered" evidence="1">
    <location>
        <begin position="1"/>
        <end position="26"/>
    </location>
</feature>